<dbReference type="Gene3D" id="1.10.260.40">
    <property type="entry name" value="lambda repressor-like DNA-binding domains"/>
    <property type="match status" value="1"/>
</dbReference>
<feature type="domain" description="HTH cro/C1-type" evidence="1">
    <location>
        <begin position="37"/>
        <end position="85"/>
    </location>
</feature>
<proteinExistence type="predicted"/>
<evidence type="ECO:0000259" key="1">
    <source>
        <dbReference type="PROSITE" id="PS50943"/>
    </source>
</evidence>
<protein>
    <submittedName>
        <fullName evidence="2">Helix-turn-helix domain-containing protein</fullName>
    </submittedName>
</protein>
<accession>A0A1G5B2U9</accession>
<evidence type="ECO:0000313" key="2">
    <source>
        <dbReference type="EMBL" id="SCX84401.1"/>
    </source>
</evidence>
<gene>
    <name evidence="2" type="ORF">SAMN05720606_101202</name>
</gene>
<dbReference type="PANTHER" id="PTHR35010">
    <property type="entry name" value="BLL4672 PROTEIN-RELATED"/>
    <property type="match status" value="1"/>
</dbReference>
<dbReference type="PANTHER" id="PTHR35010:SF3">
    <property type="entry name" value="BLL4873 PROTEIN"/>
    <property type="match status" value="1"/>
</dbReference>
<organism evidence="2 3">
    <name type="scientific">Paenibacillus polysaccharolyticus</name>
    <dbReference type="NCBI Taxonomy" id="582692"/>
    <lineage>
        <taxon>Bacteria</taxon>
        <taxon>Bacillati</taxon>
        <taxon>Bacillota</taxon>
        <taxon>Bacilli</taxon>
        <taxon>Bacillales</taxon>
        <taxon>Paenibacillaceae</taxon>
        <taxon>Paenibacillus</taxon>
    </lineage>
</organism>
<dbReference type="PROSITE" id="PS50943">
    <property type="entry name" value="HTH_CROC1"/>
    <property type="match status" value="1"/>
</dbReference>
<dbReference type="Gene3D" id="3.30.450.180">
    <property type="match status" value="1"/>
</dbReference>
<dbReference type="CDD" id="cd00093">
    <property type="entry name" value="HTH_XRE"/>
    <property type="match status" value="1"/>
</dbReference>
<keyword evidence="3" id="KW-1185">Reference proteome</keyword>
<dbReference type="SUPFAM" id="SSF47413">
    <property type="entry name" value="lambda repressor-like DNA-binding domains"/>
    <property type="match status" value="1"/>
</dbReference>
<dbReference type="GO" id="GO:0003677">
    <property type="term" value="F:DNA binding"/>
    <property type="evidence" value="ECO:0007669"/>
    <property type="project" value="InterPro"/>
</dbReference>
<reference evidence="3" key="1">
    <citation type="submission" date="2016-10" db="EMBL/GenBank/DDBJ databases">
        <authorList>
            <person name="Varghese N."/>
            <person name="Submissions S."/>
        </authorList>
    </citation>
    <scope>NUCLEOTIDE SEQUENCE [LARGE SCALE GENOMIC DNA]</scope>
    <source>
        <strain evidence="3">BL9</strain>
    </source>
</reference>
<dbReference type="AlphaFoldDB" id="A0A1G5B2U9"/>
<dbReference type="Pfam" id="PF13560">
    <property type="entry name" value="HTH_31"/>
    <property type="match status" value="1"/>
</dbReference>
<dbReference type="SMART" id="SM00530">
    <property type="entry name" value="HTH_XRE"/>
    <property type="match status" value="1"/>
</dbReference>
<dbReference type="STRING" id="582692.SAMN05720606_101202"/>
<dbReference type="InterPro" id="IPR010982">
    <property type="entry name" value="Lambda_DNA-bd_dom_sf"/>
</dbReference>
<dbReference type="RefSeq" id="WP_090915051.1">
    <property type="nucleotide sequence ID" value="NZ_FMVM01000001.1"/>
</dbReference>
<dbReference type="InterPro" id="IPR041413">
    <property type="entry name" value="MLTR_LBD"/>
</dbReference>
<sequence length="279" mass="32205">MNDSERRLALGNFLRDLRSSVSPGEVGLLPGNRRRTRGLRREEVAGIANIGLSWYTRLEQGRDIRPSVGVLESLASALKLTPNERRHLFLLAGESLPPQSTIIEEKLSPSIQHMLNELHPNPAYVIGKKWDFLAWNEAAAAVFMIHRVSPPHDYNLMWRQFTDSIWKEGSEDWESVSRRMIAEFRTARARYLNDDSFDKLIEDLKRTSDDFTRMWQYHEVPGSLDGYKKLLHPTFGVIEFEHVTLQFPNEPDQRMMIYMPHPATKSRLEHYFTGASGPS</sequence>
<dbReference type="Proteomes" id="UP000198538">
    <property type="component" value="Unassembled WGS sequence"/>
</dbReference>
<evidence type="ECO:0000313" key="3">
    <source>
        <dbReference type="Proteomes" id="UP000198538"/>
    </source>
</evidence>
<dbReference type="EMBL" id="FMVM01000001">
    <property type="protein sequence ID" value="SCX84401.1"/>
    <property type="molecule type" value="Genomic_DNA"/>
</dbReference>
<name>A0A1G5B2U9_9BACL</name>
<dbReference type="Pfam" id="PF17765">
    <property type="entry name" value="MLTR_LBD"/>
    <property type="match status" value="1"/>
</dbReference>
<dbReference type="InterPro" id="IPR001387">
    <property type="entry name" value="Cro/C1-type_HTH"/>
</dbReference>